<dbReference type="Proteomes" id="UP000475862">
    <property type="component" value="Unassembled WGS sequence"/>
</dbReference>
<evidence type="ECO:0000313" key="2">
    <source>
        <dbReference type="EMBL" id="KAE9543282.1"/>
    </source>
</evidence>
<sequence length="387" mass="42592">MLNFSGDHCLYTDRIDSVLFTWVRIIYLILNFARLYHVRNYCASPTFCPAGLAKRATGEAWFVLLRSDAVLRYISFAPNGSIENKHRPEWETVSELGRRSSRSQLFQVVVELDGVVDGREEQDSAQLPGPHAVVHVSRHGGHVHEQAGLVELVDQTGEHGQPRAVHVVHAGQVEHDALGPDHGLLAAVYRYGDWGQLPVVPADRGVHLVPERVPVGHVQTAGVVDDPDAGHLDRPPVPVHVHVQVGVRDAAQHHHAGADSAAEHEEQRHEHAGQQPYVDLDQHHRAVSGDPDGRVRLGRPPHAHHVGDLQQYVLERDDGDAGQHAPGQRLEQVADPQDDGHQKAGRHDAGHLGAAADRLLGGAARQRRGERQAREERTEHVAHALCQ</sequence>
<accession>A0A6G0U4S3</accession>
<protein>
    <submittedName>
        <fullName evidence="2">Uncharacterized protein</fullName>
    </submittedName>
</protein>
<comment type="caution">
    <text evidence="2">The sequence shown here is derived from an EMBL/GenBank/DDBJ whole genome shotgun (WGS) entry which is preliminary data.</text>
</comment>
<feature type="region of interest" description="Disordered" evidence="1">
    <location>
        <begin position="333"/>
        <end position="387"/>
    </location>
</feature>
<name>A0A6G0U4S3_APHGL</name>
<organism evidence="2 3">
    <name type="scientific">Aphis glycines</name>
    <name type="common">Soybean aphid</name>
    <dbReference type="NCBI Taxonomy" id="307491"/>
    <lineage>
        <taxon>Eukaryota</taxon>
        <taxon>Metazoa</taxon>
        <taxon>Ecdysozoa</taxon>
        <taxon>Arthropoda</taxon>
        <taxon>Hexapoda</taxon>
        <taxon>Insecta</taxon>
        <taxon>Pterygota</taxon>
        <taxon>Neoptera</taxon>
        <taxon>Paraneoptera</taxon>
        <taxon>Hemiptera</taxon>
        <taxon>Sternorrhyncha</taxon>
        <taxon>Aphidomorpha</taxon>
        <taxon>Aphidoidea</taxon>
        <taxon>Aphididae</taxon>
        <taxon>Aphidini</taxon>
        <taxon>Aphis</taxon>
        <taxon>Aphis</taxon>
    </lineage>
</organism>
<feature type="compositionally biased region" description="Basic and acidic residues" evidence="1">
    <location>
        <begin position="367"/>
        <end position="387"/>
    </location>
</feature>
<evidence type="ECO:0000256" key="1">
    <source>
        <dbReference type="SAM" id="MobiDB-lite"/>
    </source>
</evidence>
<feature type="compositionally biased region" description="Basic and acidic residues" evidence="1">
    <location>
        <begin position="338"/>
        <end position="350"/>
    </location>
</feature>
<feature type="compositionally biased region" description="Basic and acidic residues" evidence="1">
    <location>
        <begin position="261"/>
        <end position="272"/>
    </location>
</feature>
<keyword evidence="3" id="KW-1185">Reference proteome</keyword>
<feature type="region of interest" description="Disordered" evidence="1">
    <location>
        <begin position="250"/>
        <end position="303"/>
    </location>
</feature>
<dbReference type="EMBL" id="VYZN01000009">
    <property type="protein sequence ID" value="KAE9543282.1"/>
    <property type="molecule type" value="Genomic_DNA"/>
</dbReference>
<proteinExistence type="predicted"/>
<dbReference type="AlphaFoldDB" id="A0A6G0U4S3"/>
<feature type="compositionally biased region" description="Low complexity" evidence="1">
    <location>
        <begin position="351"/>
        <end position="364"/>
    </location>
</feature>
<reference evidence="2 3" key="1">
    <citation type="submission" date="2019-08" db="EMBL/GenBank/DDBJ databases">
        <title>The genome of the soybean aphid Biotype 1, its phylome, world population structure and adaptation to the North American continent.</title>
        <authorList>
            <person name="Giordano R."/>
            <person name="Donthu R.K."/>
            <person name="Hernandez A.G."/>
            <person name="Wright C.L."/>
            <person name="Zimin A.V."/>
        </authorList>
    </citation>
    <scope>NUCLEOTIDE SEQUENCE [LARGE SCALE GENOMIC DNA]</scope>
    <source>
        <tissue evidence="2">Whole aphids</tissue>
    </source>
</reference>
<gene>
    <name evidence="2" type="ORF">AGLY_003193</name>
</gene>
<evidence type="ECO:0000313" key="3">
    <source>
        <dbReference type="Proteomes" id="UP000475862"/>
    </source>
</evidence>